<feature type="compositionally biased region" description="Acidic residues" evidence="1">
    <location>
        <begin position="40"/>
        <end position="50"/>
    </location>
</feature>
<protein>
    <submittedName>
        <fullName evidence="2">Uncharacterized protein</fullName>
    </submittedName>
</protein>
<evidence type="ECO:0000256" key="1">
    <source>
        <dbReference type="SAM" id="MobiDB-lite"/>
    </source>
</evidence>
<organism evidence="2 3">
    <name type="scientific">Prorocentrum cordatum</name>
    <dbReference type="NCBI Taxonomy" id="2364126"/>
    <lineage>
        <taxon>Eukaryota</taxon>
        <taxon>Sar</taxon>
        <taxon>Alveolata</taxon>
        <taxon>Dinophyceae</taxon>
        <taxon>Prorocentrales</taxon>
        <taxon>Prorocentraceae</taxon>
        <taxon>Prorocentrum</taxon>
    </lineage>
</organism>
<reference evidence="2" key="1">
    <citation type="submission" date="2023-10" db="EMBL/GenBank/DDBJ databases">
        <authorList>
            <person name="Chen Y."/>
            <person name="Shah S."/>
            <person name="Dougan E. K."/>
            <person name="Thang M."/>
            <person name="Chan C."/>
        </authorList>
    </citation>
    <scope>NUCLEOTIDE SEQUENCE [LARGE SCALE GENOMIC DNA]</scope>
</reference>
<dbReference type="EMBL" id="CAUYUJ010016325">
    <property type="protein sequence ID" value="CAK0864035.1"/>
    <property type="molecule type" value="Genomic_DNA"/>
</dbReference>
<feature type="non-terminal residue" evidence="2">
    <location>
        <position position="1"/>
    </location>
</feature>
<gene>
    <name evidence="2" type="ORF">PCOR1329_LOCUS52025</name>
</gene>
<evidence type="ECO:0000313" key="3">
    <source>
        <dbReference type="Proteomes" id="UP001189429"/>
    </source>
</evidence>
<feature type="compositionally biased region" description="Gly residues" evidence="1">
    <location>
        <begin position="52"/>
        <end position="63"/>
    </location>
</feature>
<keyword evidence="3" id="KW-1185">Reference proteome</keyword>
<evidence type="ECO:0000313" key="2">
    <source>
        <dbReference type="EMBL" id="CAK0864035.1"/>
    </source>
</evidence>
<name>A0ABN9UVF8_9DINO</name>
<dbReference type="Proteomes" id="UP001189429">
    <property type="component" value="Unassembled WGS sequence"/>
</dbReference>
<accession>A0ABN9UVF8</accession>
<comment type="caution">
    <text evidence="2">The sequence shown here is derived from an EMBL/GenBank/DDBJ whole genome shotgun (WGS) entry which is preliminary data.</text>
</comment>
<sequence length="184" mass="20868">PPVKRATGGLTWQTARSTCCVACSPGRRWQFCKQSVVGKEEEEEEEEEDGGGGRGGEIAGIGGNKKTAAPLDCKFWRQHSRKHESEVRAAKTGRALSNLDRRMMKEWNRCSGRKEDAEEVCRSQLPERLHAQQKKKVCMTIARRLPRRRTRLFQAARAASARRHASAKSRLRRGVHLFSYTDAY</sequence>
<proteinExistence type="predicted"/>
<feature type="region of interest" description="Disordered" evidence="1">
    <location>
        <begin position="38"/>
        <end position="65"/>
    </location>
</feature>